<reference evidence="1 2" key="1">
    <citation type="submission" date="2020-06" db="EMBL/GenBank/DDBJ databases">
        <title>Methanofollis fontis sp. nov., a methanogen isolated from marine sediments near a cold seep at Four-Way Closure Ridge offshore southwestern Taiwan.</title>
        <authorList>
            <person name="Chen S.-C."/>
            <person name="Teng N.-H."/>
            <person name="Lin Y.-S."/>
            <person name="Lai M.-C."/>
            <person name="Chen H.-H."/>
            <person name="Wang C.-C."/>
        </authorList>
    </citation>
    <scope>NUCLEOTIDE SEQUENCE [LARGE SCALE GENOMIC DNA]</scope>
    <source>
        <strain evidence="1 2">DSM 2702</strain>
    </source>
</reference>
<dbReference type="PANTHER" id="PTHR40084">
    <property type="entry name" value="PHOSPHOHYDROLASE, PHP FAMILY"/>
    <property type="match status" value="1"/>
</dbReference>
<dbReference type="SUPFAM" id="SSF89550">
    <property type="entry name" value="PHP domain-like"/>
    <property type="match status" value="1"/>
</dbReference>
<dbReference type="AlphaFoldDB" id="A0A7K4HQK7"/>
<keyword evidence="1" id="KW-0540">Nuclease</keyword>
<organism evidence="1 2">
    <name type="scientific">Methanofollis tationis</name>
    <dbReference type="NCBI Taxonomy" id="81417"/>
    <lineage>
        <taxon>Archaea</taxon>
        <taxon>Methanobacteriati</taxon>
        <taxon>Methanobacteriota</taxon>
        <taxon>Stenosarchaea group</taxon>
        <taxon>Methanomicrobia</taxon>
        <taxon>Methanomicrobiales</taxon>
        <taxon>Methanomicrobiaceae</taxon>
        <taxon>Methanofollis</taxon>
    </lineage>
</organism>
<dbReference type="PANTHER" id="PTHR40084:SF1">
    <property type="entry name" value="PHOSPHOTRANSFERASE"/>
    <property type="match status" value="1"/>
</dbReference>
<dbReference type="CDD" id="cd19067">
    <property type="entry name" value="PfuEndoQ-like"/>
    <property type="match status" value="1"/>
</dbReference>
<sequence length="372" mass="39606">MDVYADLHIHSPFSMATSPKVSPSSLLAGAASKGIGVLGSGDALHLEWRRAWEAFESDAGIVVLPTAEVEGQGRVHHLIIMDEFAQFAELHDRLAPHSRDITTSGRPHVKLTGEAIAAAVHDLGGLIGPAHAFTPWTSLYAAHNSVASCYGEEPIDFLELGLSADSSYGAGIPDLDGVPFLTNSDAHSVHPTKLGREFNRLEIAGATPKAAFNAVRQGRITLNAGFFPEEGKYNRTACTRCYRQYTLEEAAAAGWTCPDDGGAIKKGVADRARELGGMHAPLDRPPYYHVIPLGEIVRVVCGTCSAFTKGVEERYRRLTDTLGTEIAILTEVPIDRIAAVDPAVAVGIAAFREGRVALVPGGGGKYGTFTLP</sequence>
<name>A0A7K4HQK7_9EURY</name>
<dbReference type="OrthoDB" id="114814at2157"/>
<dbReference type="EMBL" id="JABXWR010000001">
    <property type="protein sequence ID" value="NVO67519.1"/>
    <property type="molecule type" value="Genomic_DNA"/>
</dbReference>
<dbReference type="GO" id="GO:0004519">
    <property type="term" value="F:endonuclease activity"/>
    <property type="evidence" value="ECO:0007669"/>
    <property type="project" value="UniProtKB-KW"/>
</dbReference>
<keyword evidence="2" id="KW-1185">Reference proteome</keyword>
<dbReference type="Gene3D" id="3.20.20.140">
    <property type="entry name" value="Metal-dependent hydrolases"/>
    <property type="match status" value="1"/>
</dbReference>
<keyword evidence="1" id="KW-0255">Endonuclease</keyword>
<dbReference type="Proteomes" id="UP000570823">
    <property type="component" value="Unassembled WGS sequence"/>
</dbReference>
<comment type="caution">
    <text evidence="1">The sequence shown here is derived from an EMBL/GenBank/DDBJ whole genome shotgun (WGS) entry which is preliminary data.</text>
</comment>
<gene>
    <name evidence="1" type="ORF">HWN36_09430</name>
</gene>
<accession>A0A7K4HQK7</accession>
<evidence type="ECO:0000313" key="2">
    <source>
        <dbReference type="Proteomes" id="UP000570823"/>
    </source>
</evidence>
<dbReference type="InterPro" id="IPR016195">
    <property type="entry name" value="Pol/histidinol_Pase-like"/>
</dbReference>
<keyword evidence="1" id="KW-0378">Hydrolase</keyword>
<evidence type="ECO:0000313" key="1">
    <source>
        <dbReference type="EMBL" id="NVO67519.1"/>
    </source>
</evidence>
<protein>
    <submittedName>
        <fullName evidence="1">Endonuclease Q family protein</fullName>
    </submittedName>
</protein>
<proteinExistence type="predicted"/>